<keyword evidence="2" id="KW-0812">Transmembrane</keyword>
<dbReference type="InterPro" id="IPR007656">
    <property type="entry name" value="GTD-bd"/>
</dbReference>
<comment type="caution">
    <text evidence="6">The sequence shown here is derived from an EMBL/GenBank/DDBJ whole genome shotgun (WGS) entry which is preliminary data.</text>
</comment>
<comment type="subcellular location">
    <subcellularLocation>
        <location evidence="1">Membrane</location>
    </subcellularLocation>
</comment>
<reference evidence="7" key="1">
    <citation type="journal article" date="2019" name="Nat. Commun.">
        <title>The genome of broomcorn millet.</title>
        <authorList>
            <person name="Zou C."/>
            <person name="Miki D."/>
            <person name="Li D."/>
            <person name="Tang Q."/>
            <person name="Xiao L."/>
            <person name="Rajput S."/>
            <person name="Deng P."/>
            <person name="Jia W."/>
            <person name="Huang R."/>
            <person name="Zhang M."/>
            <person name="Sun Y."/>
            <person name="Hu J."/>
            <person name="Fu X."/>
            <person name="Schnable P.S."/>
            <person name="Li F."/>
            <person name="Zhang H."/>
            <person name="Feng B."/>
            <person name="Zhu X."/>
            <person name="Liu R."/>
            <person name="Schnable J.C."/>
            <person name="Zhu J.-K."/>
            <person name="Zhang H."/>
        </authorList>
    </citation>
    <scope>NUCLEOTIDE SEQUENCE [LARGE SCALE GENOMIC DNA]</scope>
</reference>
<dbReference type="EMBL" id="PQIB02000010">
    <property type="protein sequence ID" value="RLM91645.1"/>
    <property type="molecule type" value="Genomic_DNA"/>
</dbReference>
<protein>
    <recommendedName>
        <fullName evidence="5">GTD-binding domain-containing protein</fullName>
    </recommendedName>
</protein>
<dbReference type="GO" id="GO:0080115">
    <property type="term" value="F:myosin XI tail binding"/>
    <property type="evidence" value="ECO:0007669"/>
    <property type="project" value="UniProtKB-ARBA"/>
</dbReference>
<sequence>MMLRLQREKAEVQMELRQFRRFADKKMALDAAKIDQLRALLAQRARRLVRLRTRLREYRLQFLHLSIPLLEGEEVIAQSAQEEEEDLLLLEGEEGYGGYYPELRCDDEVVVI</sequence>
<evidence type="ECO:0000313" key="7">
    <source>
        <dbReference type="Proteomes" id="UP000275267"/>
    </source>
</evidence>
<dbReference type="OrthoDB" id="1933744at2759"/>
<dbReference type="STRING" id="4540.A0A3L6QX44"/>
<dbReference type="PANTHER" id="PTHR31422:SF51">
    <property type="entry name" value="EXPRESSED PROTEIN"/>
    <property type="match status" value="1"/>
</dbReference>
<keyword evidence="3" id="KW-1133">Transmembrane helix</keyword>
<accession>A0A3L6QX44</accession>
<evidence type="ECO:0000256" key="4">
    <source>
        <dbReference type="ARBA" id="ARBA00023136"/>
    </source>
</evidence>
<dbReference type="Proteomes" id="UP000275267">
    <property type="component" value="Unassembled WGS sequence"/>
</dbReference>
<keyword evidence="7" id="KW-1185">Reference proteome</keyword>
<proteinExistence type="predicted"/>
<evidence type="ECO:0000256" key="1">
    <source>
        <dbReference type="ARBA" id="ARBA00004370"/>
    </source>
</evidence>
<dbReference type="PANTHER" id="PTHR31422">
    <property type="entry name" value="BNAANNG28530D PROTEIN"/>
    <property type="match status" value="1"/>
</dbReference>
<feature type="domain" description="GTD-binding" evidence="5">
    <location>
        <begin position="1"/>
        <end position="59"/>
    </location>
</feature>
<dbReference type="PROSITE" id="PS51775">
    <property type="entry name" value="GTD_BINDING"/>
    <property type="match status" value="1"/>
</dbReference>
<gene>
    <name evidence="6" type="ORF">C2845_PM08G21130</name>
</gene>
<evidence type="ECO:0000256" key="2">
    <source>
        <dbReference type="ARBA" id="ARBA00022692"/>
    </source>
</evidence>
<organism evidence="6 7">
    <name type="scientific">Panicum miliaceum</name>
    <name type="common">Proso millet</name>
    <name type="synonym">Broomcorn millet</name>
    <dbReference type="NCBI Taxonomy" id="4540"/>
    <lineage>
        <taxon>Eukaryota</taxon>
        <taxon>Viridiplantae</taxon>
        <taxon>Streptophyta</taxon>
        <taxon>Embryophyta</taxon>
        <taxon>Tracheophyta</taxon>
        <taxon>Spermatophyta</taxon>
        <taxon>Magnoliopsida</taxon>
        <taxon>Liliopsida</taxon>
        <taxon>Poales</taxon>
        <taxon>Poaceae</taxon>
        <taxon>PACMAD clade</taxon>
        <taxon>Panicoideae</taxon>
        <taxon>Panicodae</taxon>
        <taxon>Paniceae</taxon>
        <taxon>Panicinae</taxon>
        <taxon>Panicum</taxon>
        <taxon>Panicum sect. Panicum</taxon>
    </lineage>
</organism>
<dbReference type="GO" id="GO:0016020">
    <property type="term" value="C:membrane"/>
    <property type="evidence" value="ECO:0007669"/>
    <property type="project" value="UniProtKB-SubCell"/>
</dbReference>
<keyword evidence="4" id="KW-0472">Membrane</keyword>
<evidence type="ECO:0000313" key="6">
    <source>
        <dbReference type="EMBL" id="RLM91645.1"/>
    </source>
</evidence>
<evidence type="ECO:0000256" key="3">
    <source>
        <dbReference type="ARBA" id="ARBA00022989"/>
    </source>
</evidence>
<dbReference type="Pfam" id="PF04576">
    <property type="entry name" value="Zein-binding"/>
    <property type="match status" value="1"/>
</dbReference>
<evidence type="ECO:0000259" key="5">
    <source>
        <dbReference type="PROSITE" id="PS51775"/>
    </source>
</evidence>
<dbReference type="AlphaFoldDB" id="A0A3L6QX44"/>
<name>A0A3L6QX44_PANMI</name>